<feature type="region of interest" description="Disordered" evidence="1">
    <location>
        <begin position="450"/>
        <end position="503"/>
    </location>
</feature>
<dbReference type="EMBL" id="GL377303">
    <property type="protein sequence ID" value="EFJ01158.1"/>
    <property type="molecule type" value="Genomic_DNA"/>
</dbReference>
<feature type="compositionally biased region" description="Acidic residues" evidence="1">
    <location>
        <begin position="44"/>
        <end position="56"/>
    </location>
</feature>
<dbReference type="GeneID" id="9594437"/>
<feature type="compositionally biased region" description="Low complexity" evidence="1">
    <location>
        <begin position="621"/>
        <end position="650"/>
    </location>
</feature>
<keyword evidence="4" id="KW-1185">Reference proteome</keyword>
<evidence type="ECO:0000313" key="4">
    <source>
        <dbReference type="Proteomes" id="UP000007431"/>
    </source>
</evidence>
<dbReference type="InParanoid" id="D8PSK5"/>
<name>D8PSK5_SCHCM</name>
<reference evidence="3 4" key="1">
    <citation type="journal article" date="2010" name="Nat. Biotechnol.">
        <title>Genome sequence of the model mushroom Schizophyllum commune.</title>
        <authorList>
            <person name="Ohm R.A."/>
            <person name="de Jong J.F."/>
            <person name="Lugones L.G."/>
            <person name="Aerts A."/>
            <person name="Kothe E."/>
            <person name="Stajich J.E."/>
            <person name="de Vries R.P."/>
            <person name="Record E."/>
            <person name="Levasseur A."/>
            <person name="Baker S.E."/>
            <person name="Bartholomew K.A."/>
            <person name="Coutinho P.M."/>
            <person name="Erdmann S."/>
            <person name="Fowler T.J."/>
            <person name="Gathman A.C."/>
            <person name="Lombard V."/>
            <person name="Henrissat B."/>
            <person name="Knabe N."/>
            <person name="Kuees U."/>
            <person name="Lilly W.W."/>
            <person name="Lindquist E."/>
            <person name="Lucas S."/>
            <person name="Magnuson J.K."/>
            <person name="Piumi F."/>
            <person name="Raudaskoski M."/>
            <person name="Salamov A."/>
            <person name="Schmutz J."/>
            <person name="Schwarze F.W.M.R."/>
            <person name="vanKuyk P.A."/>
            <person name="Horton J.S."/>
            <person name="Grigoriev I.V."/>
            <person name="Woesten H.A.B."/>
        </authorList>
    </citation>
    <scope>NUCLEOTIDE SEQUENCE [LARGE SCALE GENOMIC DNA]</scope>
    <source>
        <strain evidence="4">H4-8 / FGSC 9210</strain>
    </source>
</reference>
<feature type="compositionally biased region" description="Low complexity" evidence="1">
    <location>
        <begin position="57"/>
        <end position="160"/>
    </location>
</feature>
<feature type="transmembrane region" description="Helical" evidence="2">
    <location>
        <begin position="220"/>
        <end position="242"/>
    </location>
</feature>
<accession>D8PSK5</accession>
<dbReference type="AlphaFoldDB" id="D8PSK5"/>
<dbReference type="KEGG" id="scm:SCHCO_02605754"/>
<feature type="compositionally biased region" description="Low complexity" evidence="1">
    <location>
        <begin position="583"/>
        <end position="594"/>
    </location>
</feature>
<feature type="compositionally biased region" description="Polar residues" evidence="1">
    <location>
        <begin position="530"/>
        <end position="539"/>
    </location>
</feature>
<feature type="region of interest" description="Disordered" evidence="1">
    <location>
        <begin position="36"/>
        <end position="179"/>
    </location>
</feature>
<evidence type="ECO:0000313" key="3">
    <source>
        <dbReference type="EMBL" id="EFJ01158.1"/>
    </source>
</evidence>
<evidence type="ECO:0000256" key="1">
    <source>
        <dbReference type="SAM" id="MobiDB-lite"/>
    </source>
</evidence>
<dbReference type="VEuPathDB" id="FungiDB:SCHCODRAFT_02605754"/>
<proteinExistence type="predicted"/>
<dbReference type="OrthoDB" id="3263296at2759"/>
<feature type="compositionally biased region" description="Low complexity" evidence="1">
    <location>
        <begin position="481"/>
        <end position="503"/>
    </location>
</feature>
<sequence length="671" mass="69517">MDSTVPHRRAANLHNRIAKVGRGVAQLSSPEGLVKRQRGIFGSSDDDDDDDDDGDIFESIFGGHNPAGTTSETTAAATTRAAVTTTAATQQTTAAQTTRPLTTAAETTRPTTTTAATTTAAQTTSRVPVTTSATTTSSSTTSSSTTSQTTSSSTSTSSTSKQPITSHVTTTLADPTTSSRSTAFVTQSSAIASSAGADAAAASTTSKDASGATSSNAGGIAGGVIGGIVGVVALFFVASWFIRRRRRQADEAEWNKQFNDGFNPGNFRKSAMMLPPDNTNGGMFNPRPPTMIERKMSPPAAAYSPYNNAAPVSYNPSMHGGYPSGDYGAQQGYGNEQYGAAGGYGQEDQYAQYQQYNNYQAYPAYNAALSSANPFMDQNAVAYSPAMSPPPANGNYNVVYNERGKPVMQQALTRQPSNGQVLNHNSTEIERQSTVTSASAIGLARSTSQITQVAPASERVGSPPVAGHESLPPLPQPMPVAQPAAPAEPVAQPASAAAAEAVRPPSTKLADLAVSPFADTSLDTKDARMSSMSTGSLGQFPQPPSEVHPPIGSRYKIDSMPPMLPDMQFNSHDSAVPGQDYPSSIHNSMSSFMSPVANEPRPSPLANSTVAEPASPPPVVPKDAVAQAQAAPAAAAPAPVTSSPSPRTSANQPKQERPPTVYDEADAYGGI</sequence>
<keyword evidence="2" id="KW-1133">Transmembrane helix</keyword>
<dbReference type="eggNOG" id="ENOG502SA67">
    <property type="taxonomic scope" value="Eukaryota"/>
</dbReference>
<gene>
    <name evidence="3" type="ORF">SCHCODRAFT_105784</name>
</gene>
<dbReference type="OMA" id="LNKRWVY"/>
<feature type="compositionally biased region" description="Polar residues" evidence="1">
    <location>
        <begin position="161"/>
        <end position="179"/>
    </location>
</feature>
<protein>
    <submittedName>
        <fullName evidence="3">Expressed protein</fullName>
    </submittedName>
</protein>
<dbReference type="STRING" id="578458.D8PSK5"/>
<dbReference type="Proteomes" id="UP000007431">
    <property type="component" value="Unassembled WGS sequence"/>
</dbReference>
<dbReference type="HOGENOM" id="CLU_024409_0_0_1"/>
<organism evidence="4">
    <name type="scientific">Schizophyllum commune (strain H4-8 / FGSC 9210)</name>
    <name type="common">Split gill fungus</name>
    <dbReference type="NCBI Taxonomy" id="578458"/>
    <lineage>
        <taxon>Eukaryota</taxon>
        <taxon>Fungi</taxon>
        <taxon>Dikarya</taxon>
        <taxon>Basidiomycota</taxon>
        <taxon>Agaricomycotina</taxon>
        <taxon>Agaricomycetes</taxon>
        <taxon>Agaricomycetidae</taxon>
        <taxon>Agaricales</taxon>
        <taxon>Schizophyllaceae</taxon>
        <taxon>Schizophyllum</taxon>
    </lineage>
</organism>
<dbReference type="RefSeq" id="XP_003036060.1">
    <property type="nucleotide sequence ID" value="XM_003036014.1"/>
</dbReference>
<feature type="non-terminal residue" evidence="3">
    <location>
        <position position="671"/>
    </location>
</feature>
<feature type="region of interest" description="Disordered" evidence="1">
    <location>
        <begin position="527"/>
        <end position="552"/>
    </location>
</feature>
<feature type="region of interest" description="Disordered" evidence="1">
    <location>
        <begin position="565"/>
        <end position="671"/>
    </location>
</feature>
<evidence type="ECO:0000256" key="2">
    <source>
        <dbReference type="SAM" id="Phobius"/>
    </source>
</evidence>
<keyword evidence="2" id="KW-0472">Membrane</keyword>
<keyword evidence="2" id="KW-0812">Transmembrane</keyword>